<keyword evidence="4 10" id="KW-1133">Transmembrane helix</keyword>
<dbReference type="PROSITE" id="PS50262">
    <property type="entry name" value="G_PROTEIN_RECEP_F1_2"/>
    <property type="match status" value="1"/>
</dbReference>
<keyword evidence="8" id="KW-0325">Glycoprotein</keyword>
<keyword evidence="6 10" id="KW-0472">Membrane</keyword>
<dbReference type="InParanoid" id="A7SYQ2"/>
<keyword evidence="9" id="KW-0807">Transducer</keyword>
<dbReference type="eggNOG" id="KOG3656">
    <property type="taxonomic scope" value="Eukaryota"/>
</dbReference>
<dbReference type="InterPro" id="IPR017452">
    <property type="entry name" value="GPCR_Rhodpsn_7TM"/>
</dbReference>
<feature type="non-terminal residue" evidence="12">
    <location>
        <position position="1"/>
    </location>
</feature>
<gene>
    <name evidence="12" type="ORF">NEMVEDRAFT_v1g138185</name>
</gene>
<dbReference type="AlphaFoldDB" id="A7SYQ2"/>
<dbReference type="KEGG" id="nve:5502040"/>
<protein>
    <recommendedName>
        <fullName evidence="11">G-protein coupled receptors family 1 profile domain-containing protein</fullName>
    </recommendedName>
</protein>
<dbReference type="InterPro" id="IPR000276">
    <property type="entry name" value="GPCR_Rhodpsn"/>
</dbReference>
<comment type="subcellular location">
    <subcellularLocation>
        <location evidence="1">Cell membrane</location>
        <topology evidence="1">Multi-pass membrane protein</topology>
    </subcellularLocation>
</comment>
<keyword evidence="13" id="KW-1185">Reference proteome</keyword>
<dbReference type="Proteomes" id="UP000001593">
    <property type="component" value="Unassembled WGS sequence"/>
</dbReference>
<name>A7SYQ2_NEMVE</name>
<feature type="domain" description="G-protein coupled receptors family 1 profile" evidence="11">
    <location>
        <begin position="1"/>
        <end position="149"/>
    </location>
</feature>
<evidence type="ECO:0000256" key="3">
    <source>
        <dbReference type="ARBA" id="ARBA00022692"/>
    </source>
</evidence>
<dbReference type="Gene3D" id="1.20.1070.10">
    <property type="entry name" value="Rhodopsin 7-helix transmembrane proteins"/>
    <property type="match status" value="1"/>
</dbReference>
<dbReference type="GO" id="GO:0006954">
    <property type="term" value="P:inflammatory response"/>
    <property type="evidence" value="ECO:0000318"/>
    <property type="project" value="GO_Central"/>
</dbReference>
<evidence type="ECO:0000313" key="12">
    <source>
        <dbReference type="EMBL" id="EDO31172.1"/>
    </source>
</evidence>
<evidence type="ECO:0000256" key="8">
    <source>
        <dbReference type="ARBA" id="ARBA00023180"/>
    </source>
</evidence>
<dbReference type="Pfam" id="PF00001">
    <property type="entry name" value="7tm_1"/>
    <property type="match status" value="1"/>
</dbReference>
<dbReference type="SUPFAM" id="SSF81321">
    <property type="entry name" value="Family A G protein-coupled receptor-like"/>
    <property type="match status" value="1"/>
</dbReference>
<dbReference type="GO" id="GO:0007189">
    <property type="term" value="P:adenylate cyclase-activating G protein-coupled receptor signaling pathway"/>
    <property type="evidence" value="ECO:0000318"/>
    <property type="project" value="GO_Central"/>
</dbReference>
<evidence type="ECO:0000313" key="13">
    <source>
        <dbReference type="Proteomes" id="UP000001593"/>
    </source>
</evidence>
<dbReference type="PhylomeDB" id="A7SYQ2"/>
<dbReference type="GO" id="GO:0005886">
    <property type="term" value="C:plasma membrane"/>
    <property type="evidence" value="ECO:0000318"/>
    <property type="project" value="GO_Central"/>
</dbReference>
<evidence type="ECO:0000256" key="7">
    <source>
        <dbReference type="ARBA" id="ARBA00023170"/>
    </source>
</evidence>
<sequence>VLGLSCVDFLCVLLACIPSWLCYGMGRWTGGQPMCDFQGFMILFATLASGSVAMFMAIDRCVAVTRPLYHRQLVTVGKTTRLLVGLVVIAFVVSLLPVLGFGSFSRNLVGTFCTVNWFPSTSLDAAFCFCYVIIGDVICLTLVLCNTAV</sequence>
<organism evidence="12 13">
    <name type="scientific">Nematostella vectensis</name>
    <name type="common">Starlet sea anemone</name>
    <dbReference type="NCBI Taxonomy" id="45351"/>
    <lineage>
        <taxon>Eukaryota</taxon>
        <taxon>Metazoa</taxon>
        <taxon>Cnidaria</taxon>
        <taxon>Anthozoa</taxon>
        <taxon>Hexacorallia</taxon>
        <taxon>Actiniaria</taxon>
        <taxon>Edwardsiidae</taxon>
        <taxon>Nematostella</taxon>
    </lineage>
</organism>
<feature type="non-terminal residue" evidence="12">
    <location>
        <position position="149"/>
    </location>
</feature>
<evidence type="ECO:0000256" key="5">
    <source>
        <dbReference type="ARBA" id="ARBA00023040"/>
    </source>
</evidence>
<keyword evidence="7" id="KW-0675">Receptor</keyword>
<keyword evidence="2" id="KW-1003">Cell membrane</keyword>
<evidence type="ECO:0000256" key="9">
    <source>
        <dbReference type="ARBA" id="ARBA00023224"/>
    </source>
</evidence>
<evidence type="ECO:0000256" key="2">
    <source>
        <dbReference type="ARBA" id="ARBA00022475"/>
    </source>
</evidence>
<feature type="transmembrane region" description="Helical" evidence="10">
    <location>
        <begin position="124"/>
        <end position="145"/>
    </location>
</feature>
<dbReference type="EMBL" id="DS469930">
    <property type="protein sequence ID" value="EDO31172.1"/>
    <property type="molecule type" value="Genomic_DNA"/>
</dbReference>
<dbReference type="PROSITE" id="PS00237">
    <property type="entry name" value="G_PROTEIN_RECEP_F1_1"/>
    <property type="match status" value="1"/>
</dbReference>
<keyword evidence="5" id="KW-0297">G-protein coupled receptor</keyword>
<evidence type="ECO:0000256" key="10">
    <source>
        <dbReference type="SAM" id="Phobius"/>
    </source>
</evidence>
<keyword evidence="3 10" id="KW-0812">Transmembrane</keyword>
<dbReference type="GO" id="GO:0004930">
    <property type="term" value="F:G protein-coupled receptor activity"/>
    <property type="evidence" value="ECO:0007669"/>
    <property type="project" value="UniProtKB-KW"/>
</dbReference>
<feature type="transmembrane region" description="Helical" evidence="10">
    <location>
        <begin position="79"/>
        <end position="104"/>
    </location>
</feature>
<evidence type="ECO:0000256" key="6">
    <source>
        <dbReference type="ARBA" id="ARBA00023136"/>
    </source>
</evidence>
<dbReference type="PANTHER" id="PTHR11866">
    <property type="entry name" value="G-PROTEIN COUPLED RECEPTOR FAMILY 1 MEMBER"/>
    <property type="match status" value="1"/>
</dbReference>
<feature type="transmembrane region" description="Helical" evidence="10">
    <location>
        <begin position="38"/>
        <end position="58"/>
    </location>
</feature>
<proteinExistence type="predicted"/>
<dbReference type="PANTHER" id="PTHR11866:SF16">
    <property type="entry name" value="PROSTAGLANDIN E2 RECEPTOR EP4 SUBTYPE-LIKE PROTEIN"/>
    <property type="match status" value="1"/>
</dbReference>
<feature type="transmembrane region" description="Helical" evidence="10">
    <location>
        <begin position="7"/>
        <end position="26"/>
    </location>
</feature>
<evidence type="ECO:0000256" key="1">
    <source>
        <dbReference type="ARBA" id="ARBA00004651"/>
    </source>
</evidence>
<reference evidence="12 13" key="1">
    <citation type="journal article" date="2007" name="Science">
        <title>Sea anemone genome reveals ancestral eumetazoan gene repertoire and genomic organization.</title>
        <authorList>
            <person name="Putnam N.H."/>
            <person name="Srivastava M."/>
            <person name="Hellsten U."/>
            <person name="Dirks B."/>
            <person name="Chapman J."/>
            <person name="Salamov A."/>
            <person name="Terry A."/>
            <person name="Shapiro H."/>
            <person name="Lindquist E."/>
            <person name="Kapitonov V.V."/>
            <person name="Jurka J."/>
            <person name="Genikhovich G."/>
            <person name="Grigoriev I.V."/>
            <person name="Lucas S.M."/>
            <person name="Steele R.E."/>
            <person name="Finnerty J.R."/>
            <person name="Technau U."/>
            <person name="Martindale M.Q."/>
            <person name="Rokhsar D.S."/>
        </authorList>
    </citation>
    <scope>NUCLEOTIDE SEQUENCE [LARGE SCALE GENOMIC DNA]</scope>
    <source>
        <strain evidence="13">CH2 X CH6</strain>
    </source>
</reference>
<dbReference type="HOGENOM" id="CLU_045991_2_0_1"/>
<evidence type="ECO:0000259" key="11">
    <source>
        <dbReference type="PROSITE" id="PS50262"/>
    </source>
</evidence>
<dbReference type="GO" id="GO:0007204">
    <property type="term" value="P:positive regulation of cytosolic calcium ion concentration"/>
    <property type="evidence" value="ECO:0000318"/>
    <property type="project" value="GO_Central"/>
</dbReference>
<evidence type="ECO:0000256" key="4">
    <source>
        <dbReference type="ARBA" id="ARBA00022989"/>
    </source>
</evidence>
<accession>A7SYQ2</accession>
<dbReference type="InterPro" id="IPR008365">
    <property type="entry name" value="Prostanoid_rcpt"/>
</dbReference>